<dbReference type="InterPro" id="IPR050463">
    <property type="entry name" value="Gfo/Idh/MocA_oxidrdct_glycsds"/>
</dbReference>
<evidence type="ECO:0000256" key="2">
    <source>
        <dbReference type="SAM" id="MobiDB-lite"/>
    </source>
</evidence>
<dbReference type="RefSeq" id="WP_067230558.1">
    <property type="nucleotide sequence ID" value="NZ_KQ948550.1"/>
</dbReference>
<evidence type="ECO:0000259" key="3">
    <source>
        <dbReference type="Pfam" id="PF01408"/>
    </source>
</evidence>
<dbReference type="Pfam" id="PF01408">
    <property type="entry name" value="GFO_IDH_MocA"/>
    <property type="match status" value="1"/>
</dbReference>
<dbReference type="SUPFAM" id="SSF55347">
    <property type="entry name" value="Glyceraldehyde-3-phosphate dehydrogenase-like, C-terminal domain"/>
    <property type="match status" value="1"/>
</dbReference>
<evidence type="ECO:0000313" key="6">
    <source>
        <dbReference type="Proteomes" id="UP000053271"/>
    </source>
</evidence>
<dbReference type="InterPro" id="IPR000683">
    <property type="entry name" value="Gfo/Idh/MocA-like_OxRdtase_N"/>
</dbReference>
<proteinExistence type="predicted"/>
<name>A0A101R1Y0_9ACTN</name>
<dbReference type="PANTHER" id="PTHR43818">
    <property type="entry name" value="BCDNA.GH03377"/>
    <property type="match status" value="1"/>
</dbReference>
<gene>
    <name evidence="5" type="ORF">AQJ30_08450</name>
</gene>
<dbReference type="AlphaFoldDB" id="A0A101R1Y0"/>
<keyword evidence="1" id="KW-0560">Oxidoreductase</keyword>
<dbReference type="Gene3D" id="3.30.360.10">
    <property type="entry name" value="Dihydrodipicolinate Reductase, domain 2"/>
    <property type="match status" value="1"/>
</dbReference>
<feature type="compositionally biased region" description="Low complexity" evidence="2">
    <location>
        <begin position="13"/>
        <end position="26"/>
    </location>
</feature>
<dbReference type="PANTHER" id="PTHR43818:SF11">
    <property type="entry name" value="BCDNA.GH03377"/>
    <property type="match status" value="1"/>
</dbReference>
<sequence length="433" mass="45911">MEQPQQPAEPEADTAPSPSAAAGTAPADPPGRSTPSPAPDGRPPLRVGMVGYAFMGAAHSQGWRTAGRVFDLPRRPVLSVVCGRDGAAVRAAADRHGWADTETDWRALIARDDVDLVDICTPGDSHAEIALAALAAGKHVLCEKPLANTVAEAEAMTRAAEEAYGRGQIAMVGFNYRRVPATALARRMVAAGRLGTLRHVRVTYLQDWLVDPEFPLTWRLRRELAGSGSLGDLGAHIVDLAQHLAGERLAGVSALTETFVRERPLPGGSGGSGGGLSAVPAGGTGTVTVDDAALFTGRFASGALASFEATRYATGRKNALRLELNGERGSLAFDLERLNELWFHDGTDPGAEAGFRRILVTEPDHPYLDAWWPPGHGLGYEHTFVHQARDLVHAVAGGRRPDPSFADGLQVQRVLAAVEESAEKNSVYTPIAD</sequence>
<evidence type="ECO:0000259" key="4">
    <source>
        <dbReference type="Pfam" id="PF22725"/>
    </source>
</evidence>
<dbReference type="GeneID" id="91424634"/>
<protein>
    <submittedName>
        <fullName evidence="5">Dehydrogenase</fullName>
    </submittedName>
</protein>
<feature type="domain" description="Gfo/Idh/MocA-like oxidoreductase N-terminal" evidence="3">
    <location>
        <begin position="45"/>
        <end position="163"/>
    </location>
</feature>
<dbReference type="InterPro" id="IPR055170">
    <property type="entry name" value="GFO_IDH_MocA-like_dom"/>
</dbReference>
<dbReference type="Gene3D" id="3.40.50.720">
    <property type="entry name" value="NAD(P)-binding Rossmann-like Domain"/>
    <property type="match status" value="1"/>
</dbReference>
<dbReference type="GO" id="GO:0016491">
    <property type="term" value="F:oxidoreductase activity"/>
    <property type="evidence" value="ECO:0007669"/>
    <property type="project" value="UniProtKB-KW"/>
</dbReference>
<accession>A0A101R1Y0</accession>
<feature type="region of interest" description="Disordered" evidence="2">
    <location>
        <begin position="1"/>
        <end position="45"/>
    </location>
</feature>
<dbReference type="EMBL" id="LMWS01000009">
    <property type="protein sequence ID" value="KUN39981.1"/>
    <property type="molecule type" value="Genomic_DNA"/>
</dbReference>
<evidence type="ECO:0000256" key="1">
    <source>
        <dbReference type="ARBA" id="ARBA00023002"/>
    </source>
</evidence>
<keyword evidence="6" id="KW-1185">Reference proteome</keyword>
<evidence type="ECO:0000313" key="5">
    <source>
        <dbReference type="EMBL" id="KUN39981.1"/>
    </source>
</evidence>
<reference evidence="5 6" key="1">
    <citation type="submission" date="2015-10" db="EMBL/GenBank/DDBJ databases">
        <title>Draft genome sequence of Streptomyces longwoodensis DSM 41677, type strain for the species Streptomyces longwoodensis.</title>
        <authorList>
            <person name="Ruckert C."/>
            <person name="Winkler A."/>
            <person name="Kalinowski J."/>
            <person name="Kampfer P."/>
            <person name="Glaeser S."/>
        </authorList>
    </citation>
    <scope>NUCLEOTIDE SEQUENCE [LARGE SCALE GENOMIC DNA]</scope>
    <source>
        <strain evidence="5 6">DSM 41677</strain>
    </source>
</reference>
<dbReference type="Proteomes" id="UP000053271">
    <property type="component" value="Unassembled WGS sequence"/>
</dbReference>
<organism evidence="5 6">
    <name type="scientific">Streptomyces longwoodensis</name>
    <dbReference type="NCBI Taxonomy" id="68231"/>
    <lineage>
        <taxon>Bacteria</taxon>
        <taxon>Bacillati</taxon>
        <taxon>Actinomycetota</taxon>
        <taxon>Actinomycetes</taxon>
        <taxon>Kitasatosporales</taxon>
        <taxon>Streptomycetaceae</taxon>
        <taxon>Streptomyces</taxon>
    </lineage>
</organism>
<dbReference type="Pfam" id="PF22725">
    <property type="entry name" value="GFO_IDH_MocA_C3"/>
    <property type="match status" value="1"/>
</dbReference>
<dbReference type="SUPFAM" id="SSF51735">
    <property type="entry name" value="NAD(P)-binding Rossmann-fold domains"/>
    <property type="match status" value="1"/>
</dbReference>
<dbReference type="InterPro" id="IPR036291">
    <property type="entry name" value="NAD(P)-bd_dom_sf"/>
</dbReference>
<comment type="caution">
    <text evidence="5">The sequence shown here is derived from an EMBL/GenBank/DDBJ whole genome shotgun (WGS) entry which is preliminary data.</text>
</comment>
<dbReference type="STRING" id="68231.AQJ30_08450"/>
<feature type="domain" description="GFO/IDH/MocA-like oxidoreductase" evidence="4">
    <location>
        <begin position="184"/>
        <end position="331"/>
    </location>
</feature>
<dbReference type="GO" id="GO:0000166">
    <property type="term" value="F:nucleotide binding"/>
    <property type="evidence" value="ECO:0007669"/>
    <property type="project" value="InterPro"/>
</dbReference>